<reference evidence="1 2" key="1">
    <citation type="submission" date="2021-04" db="EMBL/GenBank/DDBJ databases">
        <authorList>
            <person name="Pira H."/>
            <person name="Risdian C."/>
            <person name="Wink J."/>
        </authorList>
    </citation>
    <scope>NUCLEOTIDE SEQUENCE [LARGE SCALE GENOMIC DNA]</scope>
    <source>
        <strain evidence="1 2">WHA3</strain>
    </source>
</reference>
<sequence>MSDDSLIARPLREKADEIAGARFFRERGSSDPMAVTQRSLRSFEQSCRTRGGSVPAADDARTVSSGERVIAHLVQPTGMRHQWRGEVAICDGSDGEPIAGFVSLVKDNSEIHRSGDAGSQLIGGLLGGLRNTTAIYLFRADRWPTATDATVLSSVEERWDADSEARMLAARQEAEEFQANLAIGYETNCGTVIDVRGPMAEVAVPTNRRAPNGEAIFWSRKERLFPPGHGVCTYGL</sequence>
<dbReference type="Proteomes" id="UP000722336">
    <property type="component" value="Unassembled WGS sequence"/>
</dbReference>
<accession>A0ABS6SDW9</accession>
<name>A0ABS6SDW9_9SPHN</name>
<comment type="caution">
    <text evidence="1">The sequence shown here is derived from an EMBL/GenBank/DDBJ whole genome shotgun (WGS) entry which is preliminary data.</text>
</comment>
<evidence type="ECO:0000313" key="2">
    <source>
        <dbReference type="Proteomes" id="UP000722336"/>
    </source>
</evidence>
<organism evidence="1 2">
    <name type="scientific">Pacificimonas pallii</name>
    <dbReference type="NCBI Taxonomy" id="2827236"/>
    <lineage>
        <taxon>Bacteria</taxon>
        <taxon>Pseudomonadati</taxon>
        <taxon>Pseudomonadota</taxon>
        <taxon>Alphaproteobacteria</taxon>
        <taxon>Sphingomonadales</taxon>
        <taxon>Sphingosinicellaceae</taxon>
        <taxon>Pacificimonas</taxon>
    </lineage>
</organism>
<keyword evidence="2" id="KW-1185">Reference proteome</keyword>
<proteinExistence type="predicted"/>
<protein>
    <submittedName>
        <fullName evidence="1">Uncharacterized protein</fullName>
    </submittedName>
</protein>
<dbReference type="EMBL" id="JAGSPA010000001">
    <property type="protein sequence ID" value="MBV7256121.1"/>
    <property type="molecule type" value="Genomic_DNA"/>
</dbReference>
<evidence type="ECO:0000313" key="1">
    <source>
        <dbReference type="EMBL" id="MBV7256121.1"/>
    </source>
</evidence>
<dbReference type="RefSeq" id="WP_218444567.1">
    <property type="nucleotide sequence ID" value="NZ_JAGSPA010000001.1"/>
</dbReference>
<gene>
    <name evidence="1" type="ORF">KCG44_04915</name>
</gene>